<comment type="subcellular location">
    <subcellularLocation>
        <location evidence="1">Bacterial flagellum</location>
    </subcellularLocation>
</comment>
<evidence type="ECO:0000256" key="3">
    <source>
        <dbReference type="ARBA" id="ARBA00023143"/>
    </source>
</evidence>
<dbReference type="STRING" id="518766.Rmar_2240"/>
<dbReference type="NCBIfam" id="TIGR02550">
    <property type="entry name" value="flagell_flgL"/>
    <property type="match status" value="1"/>
</dbReference>
<dbReference type="InterPro" id="IPR001492">
    <property type="entry name" value="Flagellin"/>
</dbReference>
<dbReference type="InterPro" id="IPR001029">
    <property type="entry name" value="Flagellin_N"/>
</dbReference>
<organism evidence="6 7">
    <name type="scientific">Rhodothermus marinus (strain ATCC 43812 / DSM 4252 / R-10)</name>
    <name type="common">Rhodothermus obamensis</name>
    <dbReference type="NCBI Taxonomy" id="518766"/>
    <lineage>
        <taxon>Bacteria</taxon>
        <taxon>Pseudomonadati</taxon>
        <taxon>Rhodothermota</taxon>
        <taxon>Rhodothermia</taxon>
        <taxon>Rhodothermales</taxon>
        <taxon>Rhodothermaceae</taxon>
        <taxon>Rhodothermus</taxon>
    </lineage>
</organism>
<proteinExistence type="inferred from homology"/>
<evidence type="ECO:0000259" key="4">
    <source>
        <dbReference type="Pfam" id="PF00669"/>
    </source>
</evidence>
<evidence type="ECO:0000313" key="6">
    <source>
        <dbReference type="EMBL" id="ACY49119.1"/>
    </source>
</evidence>
<dbReference type="PANTHER" id="PTHR42792:SF1">
    <property type="entry name" value="FLAGELLAR HOOK-ASSOCIATED PROTEIN 3"/>
    <property type="match status" value="1"/>
</dbReference>
<evidence type="ECO:0000256" key="2">
    <source>
        <dbReference type="ARBA" id="ARBA00005709"/>
    </source>
</evidence>
<keyword evidence="6" id="KW-0282">Flagellum</keyword>
<dbReference type="RefSeq" id="WP_012844729.1">
    <property type="nucleotide sequence ID" value="NC_013501.1"/>
</dbReference>
<dbReference type="InterPro" id="IPR046358">
    <property type="entry name" value="Flagellin_C"/>
</dbReference>
<sequence length="310" mass="34948">MDPLNVAFTRQQSLYQLLAERQIQERRLELARLQEQMATGRRVNRPSDDPGTYTRSQALRRLAQRYDQHERTLTIGRAWLTATEDALSTLVDLFNSAYEEGVRMATDTASTADRATTADVLEQRLQAVLDQLNARHNGEYLFAGTRTTMQPFQLSGGTVVYNGNDQTRQLEIAPGLQIAVNLTGNDVWEVDENGDGVTDFTITEAWQDLIDALRADDTAQIQNAMARVETARDHLLDRIAQVGETSRRLSMAETELQDARLRLESQRSDLEDADFAEIAVKLQRHQLSLEATLQVTSRLLQTSLLNYLAP</sequence>
<name>D0MDX5_RHOM4</name>
<dbReference type="Proteomes" id="UP000002221">
    <property type="component" value="Chromosome"/>
</dbReference>
<dbReference type="InterPro" id="IPR013384">
    <property type="entry name" value="Flagell_FlgL"/>
</dbReference>
<dbReference type="OrthoDB" id="9758307at2"/>
<accession>D0MDX5</accession>
<dbReference type="KEGG" id="rmr:Rmar_2240"/>
<dbReference type="Pfam" id="PF00700">
    <property type="entry name" value="Flagellin_C"/>
    <property type="match status" value="1"/>
</dbReference>
<dbReference type="GO" id="GO:0005198">
    <property type="term" value="F:structural molecule activity"/>
    <property type="evidence" value="ECO:0007669"/>
    <property type="project" value="InterPro"/>
</dbReference>
<dbReference type="AlphaFoldDB" id="D0MDX5"/>
<dbReference type="Pfam" id="PF00669">
    <property type="entry name" value="Flagellin_N"/>
    <property type="match status" value="1"/>
</dbReference>
<evidence type="ECO:0000256" key="1">
    <source>
        <dbReference type="ARBA" id="ARBA00004365"/>
    </source>
</evidence>
<evidence type="ECO:0000259" key="5">
    <source>
        <dbReference type="Pfam" id="PF00700"/>
    </source>
</evidence>
<dbReference type="SUPFAM" id="SSF64518">
    <property type="entry name" value="Phase 1 flagellin"/>
    <property type="match status" value="1"/>
</dbReference>
<dbReference type="GO" id="GO:0009424">
    <property type="term" value="C:bacterial-type flagellum hook"/>
    <property type="evidence" value="ECO:0007669"/>
    <property type="project" value="InterPro"/>
</dbReference>
<dbReference type="eggNOG" id="COG1344">
    <property type="taxonomic scope" value="Bacteria"/>
</dbReference>
<dbReference type="PANTHER" id="PTHR42792">
    <property type="entry name" value="FLAGELLIN"/>
    <property type="match status" value="1"/>
</dbReference>
<keyword evidence="7" id="KW-1185">Reference proteome</keyword>
<dbReference type="EMBL" id="CP001807">
    <property type="protein sequence ID" value="ACY49119.1"/>
    <property type="molecule type" value="Genomic_DNA"/>
</dbReference>
<keyword evidence="6" id="KW-0966">Cell projection</keyword>
<gene>
    <name evidence="6" type="ordered locus">Rmar_2240</name>
</gene>
<comment type="similarity">
    <text evidence="2">Belongs to the bacterial flagellin family.</text>
</comment>
<feature type="domain" description="Flagellin C-terminal" evidence="5">
    <location>
        <begin position="226"/>
        <end position="308"/>
    </location>
</feature>
<reference evidence="6 7" key="1">
    <citation type="journal article" date="2009" name="Stand. Genomic Sci.">
        <title>Complete genome sequence of Rhodothermus marinus type strain (R-10).</title>
        <authorList>
            <person name="Nolan M."/>
            <person name="Tindall B.J."/>
            <person name="Pomrenke H."/>
            <person name="Lapidus A."/>
            <person name="Copeland A."/>
            <person name="Glavina Del Rio T."/>
            <person name="Lucas S."/>
            <person name="Chen F."/>
            <person name="Tice H."/>
            <person name="Cheng J.F."/>
            <person name="Saunders E."/>
            <person name="Han C."/>
            <person name="Bruce D."/>
            <person name="Goodwin L."/>
            <person name="Chain P."/>
            <person name="Pitluck S."/>
            <person name="Ovchinikova G."/>
            <person name="Pati A."/>
            <person name="Ivanova N."/>
            <person name="Mavromatis K."/>
            <person name="Chen A."/>
            <person name="Palaniappan K."/>
            <person name="Land M."/>
            <person name="Hauser L."/>
            <person name="Chang Y.J."/>
            <person name="Jeffries C.D."/>
            <person name="Brettin T."/>
            <person name="Goker M."/>
            <person name="Bristow J."/>
            <person name="Eisen J.A."/>
            <person name="Markowitz V."/>
            <person name="Hugenholtz P."/>
            <person name="Kyrpides N.C."/>
            <person name="Klenk H.P."/>
            <person name="Detter J.C."/>
        </authorList>
    </citation>
    <scope>NUCLEOTIDE SEQUENCE [LARGE SCALE GENOMIC DNA]</scope>
    <source>
        <strain evidence="7">ATCC 43812 / DSM 4252 / R-10</strain>
    </source>
</reference>
<keyword evidence="3" id="KW-0975">Bacterial flagellum</keyword>
<protein>
    <submittedName>
        <fullName evidence="6">Flagellar hook-associated protein 3</fullName>
    </submittedName>
</protein>
<evidence type="ECO:0000313" key="7">
    <source>
        <dbReference type="Proteomes" id="UP000002221"/>
    </source>
</evidence>
<dbReference type="GO" id="GO:0071973">
    <property type="term" value="P:bacterial-type flagellum-dependent cell motility"/>
    <property type="evidence" value="ECO:0007669"/>
    <property type="project" value="InterPro"/>
</dbReference>
<keyword evidence="6" id="KW-0969">Cilium</keyword>
<dbReference type="Gene3D" id="1.20.1330.10">
    <property type="entry name" value="f41 fragment of flagellin, N-terminal domain"/>
    <property type="match status" value="1"/>
</dbReference>
<dbReference type="HOGENOM" id="CLU_024437_2_1_10"/>
<feature type="domain" description="Flagellin N-terminal" evidence="4">
    <location>
        <begin position="16"/>
        <end position="147"/>
    </location>
</feature>